<organism evidence="1">
    <name type="scientific">Anguilla anguilla</name>
    <name type="common">European freshwater eel</name>
    <name type="synonym">Muraena anguilla</name>
    <dbReference type="NCBI Taxonomy" id="7936"/>
    <lineage>
        <taxon>Eukaryota</taxon>
        <taxon>Metazoa</taxon>
        <taxon>Chordata</taxon>
        <taxon>Craniata</taxon>
        <taxon>Vertebrata</taxon>
        <taxon>Euteleostomi</taxon>
        <taxon>Actinopterygii</taxon>
        <taxon>Neopterygii</taxon>
        <taxon>Teleostei</taxon>
        <taxon>Anguilliformes</taxon>
        <taxon>Anguillidae</taxon>
        <taxon>Anguilla</taxon>
    </lineage>
</organism>
<proteinExistence type="predicted"/>
<evidence type="ECO:0000313" key="1">
    <source>
        <dbReference type="EMBL" id="JAH57899.1"/>
    </source>
</evidence>
<protein>
    <submittedName>
        <fullName evidence="1">Uncharacterized protein</fullName>
    </submittedName>
</protein>
<accession>A0A0E9TW61</accession>
<reference evidence="1" key="2">
    <citation type="journal article" date="2015" name="Fish Shellfish Immunol.">
        <title>Early steps in the European eel (Anguilla anguilla)-Vibrio vulnificus interaction in the gills: Role of the RtxA13 toxin.</title>
        <authorList>
            <person name="Callol A."/>
            <person name="Pajuelo D."/>
            <person name="Ebbesson L."/>
            <person name="Teles M."/>
            <person name="MacKenzie S."/>
            <person name="Amaro C."/>
        </authorList>
    </citation>
    <scope>NUCLEOTIDE SEQUENCE</scope>
</reference>
<name>A0A0E9TW61_ANGAN</name>
<dbReference type="EMBL" id="GBXM01050678">
    <property type="protein sequence ID" value="JAH57899.1"/>
    <property type="molecule type" value="Transcribed_RNA"/>
</dbReference>
<reference evidence="1" key="1">
    <citation type="submission" date="2014-11" db="EMBL/GenBank/DDBJ databases">
        <authorList>
            <person name="Amaro Gonzalez C."/>
        </authorList>
    </citation>
    <scope>NUCLEOTIDE SEQUENCE</scope>
</reference>
<sequence length="15" mass="1906">MMGWLLVWMPKRMAR</sequence>